<protein>
    <submittedName>
        <fullName evidence="1">Uncharacterized protein</fullName>
    </submittedName>
</protein>
<comment type="caution">
    <text evidence="1">The sequence shown here is derived from an EMBL/GenBank/DDBJ whole genome shotgun (WGS) entry which is preliminary data.</text>
</comment>
<dbReference type="AlphaFoldDB" id="A0A396H0J1"/>
<reference evidence="2" key="1">
    <citation type="journal article" date="2018" name="Nat. Plants">
        <title>Whole-genome landscape of Medicago truncatula symbiotic genes.</title>
        <authorList>
            <person name="Pecrix Y."/>
            <person name="Staton S.E."/>
            <person name="Sallet E."/>
            <person name="Lelandais-Briere C."/>
            <person name="Moreau S."/>
            <person name="Carrere S."/>
            <person name="Blein T."/>
            <person name="Jardinaud M.F."/>
            <person name="Latrasse D."/>
            <person name="Zouine M."/>
            <person name="Zahm M."/>
            <person name="Kreplak J."/>
            <person name="Mayjonade B."/>
            <person name="Satge C."/>
            <person name="Perez M."/>
            <person name="Cauet S."/>
            <person name="Marande W."/>
            <person name="Chantry-Darmon C."/>
            <person name="Lopez-Roques C."/>
            <person name="Bouchez O."/>
            <person name="Berard A."/>
            <person name="Debelle F."/>
            <person name="Munos S."/>
            <person name="Bendahmane A."/>
            <person name="Berges H."/>
            <person name="Niebel A."/>
            <person name="Buitink J."/>
            <person name="Frugier F."/>
            <person name="Benhamed M."/>
            <person name="Crespi M."/>
            <person name="Gouzy J."/>
            <person name="Gamas P."/>
        </authorList>
    </citation>
    <scope>NUCLEOTIDE SEQUENCE [LARGE SCALE GENOMIC DNA]</scope>
    <source>
        <strain evidence="2">cv. Jemalong A17</strain>
    </source>
</reference>
<gene>
    <name evidence="1" type="ORF">MtrunA17_Chr7g0221541</name>
</gene>
<evidence type="ECO:0000313" key="2">
    <source>
        <dbReference type="Proteomes" id="UP000265566"/>
    </source>
</evidence>
<organism evidence="1 2">
    <name type="scientific">Medicago truncatula</name>
    <name type="common">Barrel medic</name>
    <name type="synonym">Medicago tribuloides</name>
    <dbReference type="NCBI Taxonomy" id="3880"/>
    <lineage>
        <taxon>Eukaryota</taxon>
        <taxon>Viridiplantae</taxon>
        <taxon>Streptophyta</taxon>
        <taxon>Embryophyta</taxon>
        <taxon>Tracheophyta</taxon>
        <taxon>Spermatophyta</taxon>
        <taxon>Magnoliopsida</taxon>
        <taxon>eudicotyledons</taxon>
        <taxon>Gunneridae</taxon>
        <taxon>Pentapetalae</taxon>
        <taxon>rosids</taxon>
        <taxon>fabids</taxon>
        <taxon>Fabales</taxon>
        <taxon>Fabaceae</taxon>
        <taxon>Papilionoideae</taxon>
        <taxon>50 kb inversion clade</taxon>
        <taxon>NPAAA clade</taxon>
        <taxon>Hologalegina</taxon>
        <taxon>IRL clade</taxon>
        <taxon>Trifolieae</taxon>
        <taxon>Medicago</taxon>
    </lineage>
</organism>
<sequence>MQLTFSKITYYHVQRMLISNIHGIYDYSGFFSNLLMRLMLEVA</sequence>
<evidence type="ECO:0000313" key="1">
    <source>
        <dbReference type="EMBL" id="RHN44635.1"/>
    </source>
</evidence>
<dbReference type="Proteomes" id="UP000265566">
    <property type="component" value="Chromosome 7"/>
</dbReference>
<proteinExistence type="predicted"/>
<name>A0A396H0J1_MEDTR</name>
<dbReference type="Gramene" id="rna38778">
    <property type="protein sequence ID" value="RHN44635.1"/>
    <property type="gene ID" value="gene38778"/>
</dbReference>
<dbReference type="EMBL" id="PSQE01000007">
    <property type="protein sequence ID" value="RHN44635.1"/>
    <property type="molecule type" value="Genomic_DNA"/>
</dbReference>
<accession>A0A396H0J1</accession>